<evidence type="ECO:0000256" key="4">
    <source>
        <dbReference type="ARBA" id="ARBA00022679"/>
    </source>
</evidence>
<dbReference type="InterPro" id="IPR004839">
    <property type="entry name" value="Aminotransferase_I/II_large"/>
</dbReference>
<keyword evidence="9" id="KW-1185">Reference proteome</keyword>
<dbReference type="SUPFAM" id="SSF56784">
    <property type="entry name" value="HAD-like"/>
    <property type="match status" value="1"/>
</dbReference>
<evidence type="ECO:0000256" key="2">
    <source>
        <dbReference type="ARBA" id="ARBA00007970"/>
    </source>
</evidence>
<keyword evidence="5 6" id="KW-0663">Pyridoxal phosphate</keyword>
<dbReference type="InterPro" id="IPR023214">
    <property type="entry name" value="HAD_sf"/>
</dbReference>
<dbReference type="PROSITE" id="PS00599">
    <property type="entry name" value="AA_TRANSFER_CLASS_2"/>
    <property type="match status" value="1"/>
</dbReference>
<dbReference type="Gene3D" id="3.90.1150.10">
    <property type="entry name" value="Aspartate Aminotransferase, domain 1"/>
    <property type="match status" value="1"/>
</dbReference>
<evidence type="ECO:0000313" key="9">
    <source>
        <dbReference type="Proteomes" id="UP001165089"/>
    </source>
</evidence>
<accession>A0ABQ5Q3F7</accession>
<gene>
    <name evidence="8" type="ORF">GETHPA_07400</name>
</gene>
<dbReference type="InterPro" id="IPR023198">
    <property type="entry name" value="PGP-like_dom2"/>
</dbReference>
<keyword evidence="3" id="KW-0032">Aminotransferase</keyword>
<dbReference type="Proteomes" id="UP001165089">
    <property type="component" value="Unassembled WGS sequence"/>
</dbReference>
<dbReference type="SUPFAM" id="SSF53383">
    <property type="entry name" value="PLP-dependent transferases"/>
    <property type="match status" value="1"/>
</dbReference>
<evidence type="ECO:0000256" key="6">
    <source>
        <dbReference type="RuleBase" id="RU003693"/>
    </source>
</evidence>
<dbReference type="InterPro" id="IPR050106">
    <property type="entry name" value="HistidinolP_aminotransfase"/>
</dbReference>
<evidence type="ECO:0000256" key="1">
    <source>
        <dbReference type="ARBA" id="ARBA00001933"/>
    </source>
</evidence>
<dbReference type="InterPro" id="IPR036412">
    <property type="entry name" value="HAD-like_sf"/>
</dbReference>
<dbReference type="CDD" id="cd00609">
    <property type="entry name" value="AAT_like"/>
    <property type="match status" value="1"/>
</dbReference>
<dbReference type="InterPro" id="IPR015421">
    <property type="entry name" value="PyrdxlP-dep_Trfase_major"/>
</dbReference>
<dbReference type="PANTHER" id="PTHR43643:SF3">
    <property type="entry name" value="HISTIDINOL-PHOSPHATE AMINOTRANSFERASE"/>
    <property type="match status" value="1"/>
</dbReference>
<dbReference type="EMBL" id="BSDD01000001">
    <property type="protein sequence ID" value="GLH69207.1"/>
    <property type="molecule type" value="Genomic_DNA"/>
</dbReference>
<feature type="domain" description="Aminotransferase class I/classII large" evidence="7">
    <location>
        <begin position="40"/>
        <end position="310"/>
    </location>
</feature>
<name>A0ABQ5Q3F7_9BACT</name>
<dbReference type="CDD" id="cd01427">
    <property type="entry name" value="HAD_like"/>
    <property type="match status" value="1"/>
</dbReference>
<keyword evidence="4" id="KW-0808">Transferase</keyword>
<evidence type="ECO:0000259" key="7">
    <source>
        <dbReference type="Pfam" id="PF00155"/>
    </source>
</evidence>
<organism evidence="8 9">
    <name type="scientific">Geothrix rubra</name>
    <dbReference type="NCBI Taxonomy" id="2927977"/>
    <lineage>
        <taxon>Bacteria</taxon>
        <taxon>Pseudomonadati</taxon>
        <taxon>Acidobacteriota</taxon>
        <taxon>Holophagae</taxon>
        <taxon>Holophagales</taxon>
        <taxon>Holophagaceae</taxon>
        <taxon>Geothrix</taxon>
    </lineage>
</organism>
<dbReference type="Gene3D" id="3.40.640.10">
    <property type="entry name" value="Type I PLP-dependent aspartate aminotransferase-like (Major domain)"/>
    <property type="match status" value="1"/>
</dbReference>
<evidence type="ECO:0000313" key="8">
    <source>
        <dbReference type="EMBL" id="GLH69207.1"/>
    </source>
</evidence>
<dbReference type="InterPro" id="IPR001917">
    <property type="entry name" value="Aminotrans_II_pyridoxalP_BS"/>
</dbReference>
<comment type="cofactor">
    <cofactor evidence="1 6">
        <name>pyridoxal 5'-phosphate</name>
        <dbReference type="ChEBI" id="CHEBI:597326"/>
    </cofactor>
</comment>
<comment type="similarity">
    <text evidence="2">Belongs to the class-II pyridoxal-phosphate-dependent aminotransferase family. Histidinol-phosphate aminotransferase subfamily.</text>
</comment>
<protein>
    <recommendedName>
        <fullName evidence="7">Aminotransferase class I/classII large domain-containing protein</fullName>
    </recommendedName>
</protein>
<evidence type="ECO:0000256" key="3">
    <source>
        <dbReference type="ARBA" id="ARBA00022576"/>
    </source>
</evidence>
<dbReference type="Gene3D" id="3.40.50.1000">
    <property type="entry name" value="HAD superfamily/HAD-like"/>
    <property type="match status" value="1"/>
</dbReference>
<proteinExistence type="inferred from homology"/>
<reference evidence="8 9" key="1">
    <citation type="journal article" date="2023" name="Antonie Van Leeuwenhoek">
        <title>Mesoterricola silvestris gen. nov., sp. nov., Mesoterricola sediminis sp. nov., Geothrix oryzae sp. nov., Geothrix edaphica sp. nov., Geothrix rubra sp. nov., and Geothrix limicola sp. nov., six novel members of Acidobacteriota isolated from soils.</title>
        <authorList>
            <person name="Itoh H."/>
            <person name="Sugisawa Y."/>
            <person name="Mise K."/>
            <person name="Xu Z."/>
            <person name="Kuniyasu M."/>
            <person name="Ushijima N."/>
            <person name="Kawano K."/>
            <person name="Kobayashi E."/>
            <person name="Shiratori Y."/>
            <person name="Masuda Y."/>
            <person name="Senoo K."/>
        </authorList>
    </citation>
    <scope>NUCLEOTIDE SEQUENCE [LARGE SCALE GENOMIC DNA]</scope>
    <source>
        <strain evidence="8 9">Red803</strain>
    </source>
</reference>
<dbReference type="PANTHER" id="PTHR43643">
    <property type="entry name" value="HISTIDINOL-PHOSPHATE AMINOTRANSFERASE 2"/>
    <property type="match status" value="1"/>
</dbReference>
<dbReference type="InterPro" id="IPR015422">
    <property type="entry name" value="PyrdxlP-dep_Trfase_small"/>
</dbReference>
<sequence length="603" mass="65080">MIPGSLAFAYPDFEPPMTFLRPDLNDLPAYRRPPEPEGGVRLHMNEAPTDWPPAARAALLERLARLPFHQYPERQGELTERLRRRMGAPEGGLLLGPSSGALLDLVAMAGLEPGDTVGIPDPGFSLYPLLVRRHGGRVRTVPVGEGLPLAPWFAALDCRQLWLTLPNNPTGAWIPPAELEPLLAAAAARPRPPLVVLDEAYAEFAPATHRLAVDRYPNLLLLRTFSKALASAAWRLGYLIGDPILVGKLAALQLPYSLPAASLEALDVALDFAAAFEATVRALPERRERLAAALPAHRAAPSEANFLLVSPDPADSLEAAGLKVRRLASADAARMTVGDEPATARVARALGGTLPPPAPRPRRRLLALDIDGVLIDADRSFMEAVARALADLRPALPWSDGAYRAFKRLGGFNNDFRLAAGALALAEIHGDRDLAPLLTAADGRGLPELEARMAALEPEAQIAVQRHYADTIQLEKPLVALADLEATGWDLAVLTGRPPEELDLAWRVLGFRLPAVCDAAPHLRKPEPAGLLQLADAFRSEEVVFAGDTVDDARCLRAAAALRPEIAWRFAALGEDRDRFAAPGDVQFASLRELLPMLTREPA</sequence>
<dbReference type="Gene3D" id="1.10.150.240">
    <property type="entry name" value="Putative phosphatase, domain 2"/>
    <property type="match status" value="1"/>
</dbReference>
<dbReference type="Pfam" id="PF00155">
    <property type="entry name" value="Aminotran_1_2"/>
    <property type="match status" value="1"/>
</dbReference>
<evidence type="ECO:0000256" key="5">
    <source>
        <dbReference type="ARBA" id="ARBA00022898"/>
    </source>
</evidence>
<dbReference type="InterPro" id="IPR015424">
    <property type="entry name" value="PyrdxlP-dep_Trfase"/>
</dbReference>
<dbReference type="Pfam" id="PF00702">
    <property type="entry name" value="Hydrolase"/>
    <property type="match status" value="1"/>
</dbReference>
<comment type="caution">
    <text evidence="8">The sequence shown here is derived from an EMBL/GenBank/DDBJ whole genome shotgun (WGS) entry which is preliminary data.</text>
</comment>